<dbReference type="Pfam" id="PF01507">
    <property type="entry name" value="PAPS_reduct"/>
    <property type="match status" value="1"/>
</dbReference>
<dbReference type="InterPro" id="IPR050128">
    <property type="entry name" value="Sulfate_adenylyltrnsfr_sub2"/>
</dbReference>
<evidence type="ECO:0000259" key="1">
    <source>
        <dbReference type="Pfam" id="PF01507"/>
    </source>
</evidence>
<organism evidence="2">
    <name type="scientific">Desulfofervidus auxilii</name>
    <dbReference type="NCBI Taxonomy" id="1621989"/>
    <lineage>
        <taxon>Bacteria</taxon>
        <taxon>Pseudomonadati</taxon>
        <taxon>Thermodesulfobacteriota</taxon>
        <taxon>Candidatus Desulfofervidia</taxon>
        <taxon>Candidatus Desulfofervidales</taxon>
        <taxon>Candidatus Desulfofervidaceae</taxon>
        <taxon>Candidatus Desulfofervidus</taxon>
    </lineage>
</organism>
<dbReference type="Gene3D" id="3.40.50.620">
    <property type="entry name" value="HUPs"/>
    <property type="match status" value="1"/>
</dbReference>
<feature type="domain" description="Phosphoadenosine phosphosulphate reductase" evidence="1">
    <location>
        <begin position="4"/>
        <end position="200"/>
    </location>
</feature>
<evidence type="ECO:0000313" key="2">
    <source>
        <dbReference type="EMBL" id="HDD43828.1"/>
    </source>
</evidence>
<accession>A0A7C0Y4Q6</accession>
<dbReference type="Proteomes" id="UP000886289">
    <property type="component" value="Unassembled WGS sequence"/>
</dbReference>
<gene>
    <name evidence="2" type="ORF">ENG63_03070</name>
</gene>
<dbReference type="PANTHER" id="PTHR43196:SF2">
    <property type="entry name" value="PHOSPHOADENOSINE PHOSPHOSULFATE REDUCTASE"/>
    <property type="match status" value="1"/>
</dbReference>
<dbReference type="InterPro" id="IPR002500">
    <property type="entry name" value="PAPS_reduct_dom"/>
</dbReference>
<reference evidence="2" key="1">
    <citation type="journal article" date="2020" name="mSystems">
        <title>Genome- and Community-Level Interaction Insights into Carbon Utilization and Element Cycling Functions of Hydrothermarchaeota in Hydrothermal Sediment.</title>
        <authorList>
            <person name="Zhou Z."/>
            <person name="Liu Y."/>
            <person name="Xu W."/>
            <person name="Pan J."/>
            <person name="Luo Z.H."/>
            <person name="Li M."/>
        </authorList>
    </citation>
    <scope>NUCLEOTIDE SEQUENCE [LARGE SCALE GENOMIC DNA]</scope>
    <source>
        <strain evidence="2">HyVt-233</strain>
    </source>
</reference>
<name>A0A7C0Y4Q6_DESA2</name>
<sequence>MSKIAVAISGGKDSTATLLKAIEEYGKNVIGIFVDTGFESSITYNYINYLQETLDIQIFKIRSKKYKDLPNLIKVKKKFPFIKYRFCTILLKVMPIIEFLSQQKQITEIWSGIRLEESKSRKIKYKHFLPNIVYNYSEYLKITAKSVNKNLKQSVKHIGCKFPILYWKEVDVFNYIKKKKVKINPLYSKGFTRVGCYPCILAKKIEFELCWLDPEGKRNILLLASIEKELNEKGFHTKLKPHISAQQMVEYLRKKEIQRSLF</sequence>
<dbReference type="SUPFAM" id="SSF52402">
    <property type="entry name" value="Adenine nucleotide alpha hydrolases-like"/>
    <property type="match status" value="1"/>
</dbReference>
<dbReference type="InterPro" id="IPR014729">
    <property type="entry name" value="Rossmann-like_a/b/a_fold"/>
</dbReference>
<proteinExistence type="predicted"/>
<dbReference type="AlphaFoldDB" id="A0A7C0Y4Q6"/>
<comment type="caution">
    <text evidence="2">The sequence shown here is derived from an EMBL/GenBank/DDBJ whole genome shotgun (WGS) entry which is preliminary data.</text>
</comment>
<dbReference type="EMBL" id="DRBS01000119">
    <property type="protein sequence ID" value="HDD43828.1"/>
    <property type="molecule type" value="Genomic_DNA"/>
</dbReference>
<protein>
    <submittedName>
        <fullName evidence="2">Phosphoadenosine phosphosulfate reductase</fullName>
    </submittedName>
</protein>
<dbReference type="PANTHER" id="PTHR43196">
    <property type="entry name" value="SULFATE ADENYLYLTRANSFERASE SUBUNIT 2"/>
    <property type="match status" value="1"/>
</dbReference>
<dbReference type="GO" id="GO:0003824">
    <property type="term" value="F:catalytic activity"/>
    <property type="evidence" value="ECO:0007669"/>
    <property type="project" value="InterPro"/>
</dbReference>